<gene>
    <name evidence="1" type="ORF">KI387_040998</name>
</gene>
<dbReference type="Proteomes" id="UP000824469">
    <property type="component" value="Unassembled WGS sequence"/>
</dbReference>
<name>A0AA38F923_TAXCH</name>
<evidence type="ECO:0000313" key="1">
    <source>
        <dbReference type="EMBL" id="KAH9293798.1"/>
    </source>
</evidence>
<dbReference type="EMBL" id="JAHRHJ020000710">
    <property type="protein sequence ID" value="KAH9293798.1"/>
    <property type="molecule type" value="Genomic_DNA"/>
</dbReference>
<keyword evidence="2" id="KW-1185">Reference proteome</keyword>
<proteinExistence type="predicted"/>
<protein>
    <submittedName>
        <fullName evidence="1">Uncharacterized protein</fullName>
    </submittedName>
</protein>
<feature type="non-terminal residue" evidence="1">
    <location>
        <position position="150"/>
    </location>
</feature>
<reference evidence="1 2" key="1">
    <citation type="journal article" date="2021" name="Nat. Plants">
        <title>The Taxus genome provides insights into paclitaxel biosynthesis.</title>
        <authorList>
            <person name="Xiong X."/>
            <person name="Gou J."/>
            <person name="Liao Q."/>
            <person name="Li Y."/>
            <person name="Zhou Q."/>
            <person name="Bi G."/>
            <person name="Li C."/>
            <person name="Du R."/>
            <person name="Wang X."/>
            <person name="Sun T."/>
            <person name="Guo L."/>
            <person name="Liang H."/>
            <person name="Lu P."/>
            <person name="Wu Y."/>
            <person name="Zhang Z."/>
            <person name="Ro D.K."/>
            <person name="Shang Y."/>
            <person name="Huang S."/>
            <person name="Yan J."/>
        </authorList>
    </citation>
    <scope>NUCLEOTIDE SEQUENCE [LARGE SCALE GENOMIC DNA]</scope>
    <source>
        <strain evidence="1">Ta-2019</strain>
    </source>
</reference>
<comment type="caution">
    <text evidence="1">The sequence shown here is derived from an EMBL/GenBank/DDBJ whole genome shotgun (WGS) entry which is preliminary data.</text>
</comment>
<organism evidence="1 2">
    <name type="scientific">Taxus chinensis</name>
    <name type="common">Chinese yew</name>
    <name type="synonym">Taxus wallichiana var. chinensis</name>
    <dbReference type="NCBI Taxonomy" id="29808"/>
    <lineage>
        <taxon>Eukaryota</taxon>
        <taxon>Viridiplantae</taxon>
        <taxon>Streptophyta</taxon>
        <taxon>Embryophyta</taxon>
        <taxon>Tracheophyta</taxon>
        <taxon>Spermatophyta</taxon>
        <taxon>Pinopsida</taxon>
        <taxon>Pinidae</taxon>
        <taxon>Conifers II</taxon>
        <taxon>Cupressales</taxon>
        <taxon>Taxaceae</taxon>
        <taxon>Taxus</taxon>
    </lineage>
</organism>
<sequence length="150" mass="16925">MVPPGQWNMMDLKQLMDLLADHLALYYSSTSAPVSPTSNYQSRNNILRWISTLSIEQRQAALTTVDDSMVAILLQMHTCIQKHVHGGPDVSSQNSPPPLNSLSLVEDLAKHVDRFICVMDAISDGEFLRSKGSFVDSKWNWEELPWLRAK</sequence>
<accession>A0AA38F923</accession>
<evidence type="ECO:0000313" key="2">
    <source>
        <dbReference type="Proteomes" id="UP000824469"/>
    </source>
</evidence>
<dbReference type="AlphaFoldDB" id="A0AA38F923"/>